<dbReference type="EMBL" id="CP025989">
    <property type="protein sequence ID" value="AWD33242.1"/>
    <property type="molecule type" value="Genomic_DNA"/>
</dbReference>
<protein>
    <submittedName>
        <fullName evidence="2">Uncharacterized protein</fullName>
    </submittedName>
</protein>
<proteinExistence type="predicted"/>
<organism evidence="2 3">
    <name type="scientific">Candidatus Fokinia solitaria</name>
    <dbReference type="NCBI Taxonomy" id="1802984"/>
    <lineage>
        <taxon>Bacteria</taxon>
        <taxon>Pseudomonadati</taxon>
        <taxon>Pseudomonadota</taxon>
        <taxon>Alphaproteobacteria</taxon>
        <taxon>Rickettsiales</taxon>
        <taxon>Candidatus Midichloriaceae</taxon>
        <taxon>Candidatus Fokinia</taxon>
    </lineage>
</organism>
<sequence>MNIQMYVYILIICVIDTINNIVYDGILND</sequence>
<gene>
    <name evidence="2" type="ORF">Fsol_00447</name>
</gene>
<keyword evidence="3" id="KW-1185">Reference proteome</keyword>
<reference evidence="2 3" key="1">
    <citation type="journal article" date="2018" name="Genome Biol. Evol.">
        <title>The Genome Sequence of "Candidatus Fokinia solitaria": Insights on Reductive Evolution in Rickettsiales.</title>
        <authorList>
            <person name="Floriano A.M."/>
            <person name="Castelli M."/>
            <person name="Krenek S."/>
            <person name="Berendonk T.U."/>
            <person name="Bazzocchi C."/>
            <person name="Petroni G."/>
            <person name="Sassera D."/>
        </authorList>
    </citation>
    <scope>NUCLEOTIDE SEQUENCE [LARGE SCALE GENOMIC DNA]</scope>
    <source>
        <strain evidence="2">Rio ETE_ALG 3VII</strain>
    </source>
</reference>
<keyword evidence="1" id="KW-0812">Transmembrane</keyword>
<evidence type="ECO:0000313" key="3">
    <source>
        <dbReference type="Proteomes" id="UP000244519"/>
    </source>
</evidence>
<dbReference type="Proteomes" id="UP000244519">
    <property type="component" value="Chromosome"/>
</dbReference>
<accession>A0A2U8BSC6</accession>
<keyword evidence="1" id="KW-1133">Transmembrane helix</keyword>
<dbReference type="KEGG" id="fso:Fsol_00447"/>
<feature type="transmembrane region" description="Helical" evidence="1">
    <location>
        <begin position="6"/>
        <end position="23"/>
    </location>
</feature>
<name>A0A2U8BSC6_9RICK</name>
<dbReference type="AlphaFoldDB" id="A0A2U8BSC6"/>
<evidence type="ECO:0000256" key="1">
    <source>
        <dbReference type="SAM" id="Phobius"/>
    </source>
</evidence>
<keyword evidence="1" id="KW-0472">Membrane</keyword>
<evidence type="ECO:0000313" key="2">
    <source>
        <dbReference type="EMBL" id="AWD33242.1"/>
    </source>
</evidence>